<reference evidence="1" key="1">
    <citation type="submission" date="2019-07" db="EMBL/GenBank/DDBJ databases">
        <authorList>
            <person name="Dittberner H."/>
        </authorList>
    </citation>
    <scope>NUCLEOTIDE SEQUENCE [LARGE SCALE GENOMIC DNA]</scope>
</reference>
<sequence length="247" mass="28173">MQLGEIEFVCFVALQNLVVCFVDLVNARLASSLCHLVGFVALLRYQFWLSQKLCCHGEDRVRSTQCCGKATGSVMITLRWCYDNEVKLREAKFDHGERSTRGGSVKVELANEVILRKILHCKADLERDDRGDDVDPRCCESFSSKVNRPKSLRTHPDDENCFVIESEEGNTDPHQRESSCFSEVVKVENARSRDLDDSRDDVRRVLRSRVVAANDLFVGFSDDHPGLQTNLRRYIPALRMNTVMIND</sequence>
<protein>
    <submittedName>
        <fullName evidence="1">Uncharacterized protein</fullName>
    </submittedName>
</protein>
<proteinExistence type="predicted"/>
<evidence type="ECO:0000313" key="1">
    <source>
        <dbReference type="EMBL" id="VVA95856.1"/>
    </source>
</evidence>
<dbReference type="AlphaFoldDB" id="A0A565B2G7"/>
<gene>
    <name evidence="1" type="ORF">ANE_LOCUS6301</name>
</gene>
<keyword evidence="2" id="KW-1185">Reference proteome</keyword>
<dbReference type="EMBL" id="CABITT030000002">
    <property type="protein sequence ID" value="VVA95856.1"/>
    <property type="molecule type" value="Genomic_DNA"/>
</dbReference>
<organism evidence="1 2">
    <name type="scientific">Arabis nemorensis</name>
    <dbReference type="NCBI Taxonomy" id="586526"/>
    <lineage>
        <taxon>Eukaryota</taxon>
        <taxon>Viridiplantae</taxon>
        <taxon>Streptophyta</taxon>
        <taxon>Embryophyta</taxon>
        <taxon>Tracheophyta</taxon>
        <taxon>Spermatophyta</taxon>
        <taxon>Magnoliopsida</taxon>
        <taxon>eudicotyledons</taxon>
        <taxon>Gunneridae</taxon>
        <taxon>Pentapetalae</taxon>
        <taxon>rosids</taxon>
        <taxon>malvids</taxon>
        <taxon>Brassicales</taxon>
        <taxon>Brassicaceae</taxon>
        <taxon>Arabideae</taxon>
        <taxon>Arabis</taxon>
    </lineage>
</organism>
<name>A0A565B2G7_9BRAS</name>
<comment type="caution">
    <text evidence="1">The sequence shown here is derived from an EMBL/GenBank/DDBJ whole genome shotgun (WGS) entry which is preliminary data.</text>
</comment>
<evidence type="ECO:0000313" key="2">
    <source>
        <dbReference type="Proteomes" id="UP000489600"/>
    </source>
</evidence>
<accession>A0A565B2G7</accession>
<dbReference type="Proteomes" id="UP000489600">
    <property type="component" value="Unassembled WGS sequence"/>
</dbReference>